<reference evidence="5" key="1">
    <citation type="journal article" date="2019" name="Int. J. Syst. Evol. Microbiol.">
        <title>The Global Catalogue of Microorganisms (GCM) 10K type strain sequencing project: providing services to taxonomists for standard genome sequencing and annotation.</title>
        <authorList>
            <consortium name="The Broad Institute Genomics Platform"/>
            <consortium name="The Broad Institute Genome Sequencing Center for Infectious Disease"/>
            <person name="Wu L."/>
            <person name="Ma J."/>
        </authorList>
    </citation>
    <scope>NUCLEOTIDE SEQUENCE [LARGE SCALE GENOMIC DNA]</scope>
    <source>
        <strain evidence="5">CCUG 53903</strain>
    </source>
</reference>
<gene>
    <name evidence="4" type="ORF">ACFPZ3_55565</name>
</gene>
<dbReference type="RefSeq" id="WP_379522559.1">
    <property type="nucleotide sequence ID" value="NZ_JBHSPA010000089.1"/>
</dbReference>
<comment type="caution">
    <text evidence="4">The sequence shown here is derived from an EMBL/GenBank/DDBJ whole genome shotgun (WGS) entry which is preliminary data.</text>
</comment>
<protein>
    <submittedName>
        <fullName evidence="4">Alcohol dehydrogenase catalytic domain-containing protein</fullName>
    </submittedName>
</protein>
<keyword evidence="2" id="KW-0560">Oxidoreductase</keyword>
<keyword evidence="5" id="KW-1185">Reference proteome</keyword>
<dbReference type="Pfam" id="PF08240">
    <property type="entry name" value="ADH_N"/>
    <property type="match status" value="1"/>
</dbReference>
<dbReference type="PANTHER" id="PTHR48106">
    <property type="entry name" value="QUINONE OXIDOREDUCTASE PIG3-RELATED"/>
    <property type="match status" value="1"/>
</dbReference>
<evidence type="ECO:0000259" key="3">
    <source>
        <dbReference type="SMART" id="SM00829"/>
    </source>
</evidence>
<dbReference type="PANTHER" id="PTHR48106:SF2">
    <property type="entry name" value="ZN2+-BINDING DEHYDROGENASE"/>
    <property type="match status" value="1"/>
</dbReference>
<proteinExistence type="predicted"/>
<dbReference type="SUPFAM" id="SSF50129">
    <property type="entry name" value="GroES-like"/>
    <property type="match status" value="1"/>
</dbReference>
<organism evidence="4 5">
    <name type="scientific">Nonomuraea insulae</name>
    <dbReference type="NCBI Taxonomy" id="1616787"/>
    <lineage>
        <taxon>Bacteria</taxon>
        <taxon>Bacillati</taxon>
        <taxon>Actinomycetota</taxon>
        <taxon>Actinomycetes</taxon>
        <taxon>Streptosporangiales</taxon>
        <taxon>Streptosporangiaceae</taxon>
        <taxon>Nonomuraea</taxon>
    </lineage>
</organism>
<dbReference type="SMART" id="SM00829">
    <property type="entry name" value="PKS_ER"/>
    <property type="match status" value="1"/>
</dbReference>
<dbReference type="Gene3D" id="3.90.180.10">
    <property type="entry name" value="Medium-chain alcohol dehydrogenases, catalytic domain"/>
    <property type="match status" value="1"/>
</dbReference>
<accession>A0ABW1D5S2</accession>
<feature type="domain" description="Enoyl reductase (ER)" evidence="3">
    <location>
        <begin position="11"/>
        <end position="333"/>
    </location>
</feature>
<keyword evidence="1" id="KW-0521">NADP</keyword>
<dbReference type="Gene3D" id="3.40.50.720">
    <property type="entry name" value="NAD(P)-binding Rossmann-like Domain"/>
    <property type="match status" value="1"/>
</dbReference>
<dbReference type="EMBL" id="JBHSPA010000089">
    <property type="protein sequence ID" value="MFC5833131.1"/>
    <property type="molecule type" value="Genomic_DNA"/>
</dbReference>
<dbReference type="Proteomes" id="UP001596058">
    <property type="component" value="Unassembled WGS sequence"/>
</dbReference>
<evidence type="ECO:0000313" key="4">
    <source>
        <dbReference type="EMBL" id="MFC5833131.1"/>
    </source>
</evidence>
<dbReference type="InterPro" id="IPR036291">
    <property type="entry name" value="NAD(P)-bd_dom_sf"/>
</dbReference>
<dbReference type="InterPro" id="IPR020843">
    <property type="entry name" value="ER"/>
</dbReference>
<evidence type="ECO:0000313" key="5">
    <source>
        <dbReference type="Proteomes" id="UP001596058"/>
    </source>
</evidence>
<sequence>MARKVIYGQSGNPADVLSVAEVDVPGPPGVGQVLVRVHAFPIHIGDLLPIQGPYPSKTAYLTPGIEATGIVEAVGPDTPVAAGVATGARVSFFPHPGAWSEYVLVPAEFVVPVSDDVPDSIAAQMLANPITVIMLRRELEKHATIGYNGVFLQTAAGSNVGRLLSAVAQYHAIQHINIVRSDVGAQTLRERYPRVPVVSTARPTWKEEIREHIGARPVPAAVDPVSGTLARDLLQLLSPGGTLITYGVLAKEPIPLHAGDLLHTSLGLRGLIVLRWAETVSAEQRAHDMATAAQLIARGAAEAFDVAAQYGIDEIAQAVEHAVRPGKTGTVLVTIP</sequence>
<evidence type="ECO:0000256" key="2">
    <source>
        <dbReference type="ARBA" id="ARBA00023002"/>
    </source>
</evidence>
<dbReference type="InterPro" id="IPR013154">
    <property type="entry name" value="ADH-like_N"/>
</dbReference>
<dbReference type="InterPro" id="IPR011032">
    <property type="entry name" value="GroES-like_sf"/>
</dbReference>
<evidence type="ECO:0000256" key="1">
    <source>
        <dbReference type="ARBA" id="ARBA00022857"/>
    </source>
</evidence>
<name>A0ABW1D5S2_9ACTN</name>
<dbReference type="SUPFAM" id="SSF51735">
    <property type="entry name" value="NAD(P)-binding Rossmann-fold domains"/>
    <property type="match status" value="1"/>
</dbReference>